<keyword evidence="6 11" id="KW-1133">Transmembrane helix</keyword>
<dbReference type="Gene3D" id="3.30.559.70">
    <property type="entry name" value="Choline/Carnitine o-acyltransferase, domain 2"/>
    <property type="match status" value="1"/>
</dbReference>
<dbReference type="GeneID" id="100640741"/>
<dbReference type="KEGG" id="aqu:100640741"/>
<evidence type="ECO:0000313" key="14">
    <source>
        <dbReference type="Proteomes" id="UP000007879"/>
    </source>
</evidence>
<dbReference type="PANTHER" id="PTHR22589">
    <property type="entry name" value="CARNITINE O-ACYLTRANSFERASE"/>
    <property type="match status" value="1"/>
</dbReference>
<dbReference type="RefSeq" id="XP_003384970.2">
    <property type="nucleotide sequence ID" value="XM_003384922.2"/>
</dbReference>
<dbReference type="Proteomes" id="UP000007879">
    <property type="component" value="Unassembled WGS sequence"/>
</dbReference>
<feature type="transmembrane region" description="Helical" evidence="11">
    <location>
        <begin position="57"/>
        <end position="80"/>
    </location>
</feature>
<keyword evidence="4 11" id="KW-0812">Transmembrane</keyword>
<evidence type="ECO:0000256" key="4">
    <source>
        <dbReference type="ARBA" id="ARBA00022692"/>
    </source>
</evidence>
<evidence type="ECO:0000313" key="13">
    <source>
        <dbReference type="EnsemblMetazoa" id="XP_003384970.2"/>
    </source>
</evidence>
<evidence type="ECO:0000256" key="1">
    <source>
        <dbReference type="ARBA" id="ARBA00004141"/>
    </source>
</evidence>
<keyword evidence="3" id="KW-0808">Transferase</keyword>
<comment type="subcellular location">
    <subcellularLocation>
        <location evidence="1">Membrane</location>
        <topology evidence="1">Multi-pass membrane protein</topology>
    </subcellularLocation>
</comment>
<evidence type="ECO:0000256" key="11">
    <source>
        <dbReference type="SAM" id="Phobius"/>
    </source>
</evidence>
<dbReference type="InterPro" id="IPR039551">
    <property type="entry name" value="Cho/carn_acyl_trans"/>
</dbReference>
<evidence type="ECO:0000256" key="2">
    <source>
        <dbReference type="ARBA" id="ARBA00005232"/>
    </source>
</evidence>
<dbReference type="SUPFAM" id="SSF52777">
    <property type="entry name" value="CoA-dependent acyltransferases"/>
    <property type="match status" value="2"/>
</dbReference>
<feature type="domain" description="Choline/carnitine acyltransferase" evidence="12">
    <location>
        <begin position="131"/>
        <end position="707"/>
    </location>
</feature>
<feature type="active site" description="Proton acceptor" evidence="10">
    <location>
        <position position="424"/>
    </location>
</feature>
<dbReference type="PROSITE" id="PS51257">
    <property type="entry name" value="PROKAR_LIPOPROTEIN"/>
    <property type="match status" value="1"/>
</dbReference>
<dbReference type="GO" id="GO:0009437">
    <property type="term" value="P:carnitine metabolic process"/>
    <property type="evidence" value="ECO:0007669"/>
    <property type="project" value="TreeGrafter"/>
</dbReference>
<comment type="similarity">
    <text evidence="2">Belongs to the carnitine/choline acetyltransferase family.</text>
</comment>
<dbReference type="GO" id="GO:0005739">
    <property type="term" value="C:mitochondrion"/>
    <property type="evidence" value="ECO:0007669"/>
    <property type="project" value="TreeGrafter"/>
</dbReference>
<dbReference type="FunFam" id="3.30.559.10:FF:000002">
    <property type="entry name" value="carnitine O-palmitoyltransferase 1, liver isoform"/>
    <property type="match status" value="1"/>
</dbReference>
<dbReference type="InterPro" id="IPR042231">
    <property type="entry name" value="Cho/carn_acyl_trans_2"/>
</dbReference>
<keyword evidence="14" id="KW-1185">Reference proteome</keyword>
<evidence type="ECO:0000259" key="12">
    <source>
        <dbReference type="Pfam" id="PF00755"/>
    </source>
</evidence>
<evidence type="ECO:0000256" key="10">
    <source>
        <dbReference type="PIRSR" id="PIRSR600542-1"/>
    </source>
</evidence>
<dbReference type="GO" id="GO:0006631">
    <property type="term" value="P:fatty acid metabolic process"/>
    <property type="evidence" value="ECO:0007669"/>
    <property type="project" value="UniProtKB-KW"/>
</dbReference>
<dbReference type="PANTHER" id="PTHR22589:SF113">
    <property type="entry name" value="CARNITINE O-PALMITOYLTRANSFERASE 1, LIVER ISOFORM-LIKE"/>
    <property type="match status" value="1"/>
</dbReference>
<evidence type="ECO:0000256" key="9">
    <source>
        <dbReference type="ARBA" id="ARBA00023315"/>
    </source>
</evidence>
<name>A0AAN0ICD7_AMPQE</name>
<evidence type="ECO:0000256" key="8">
    <source>
        <dbReference type="ARBA" id="ARBA00023136"/>
    </source>
</evidence>
<organism evidence="13 14">
    <name type="scientific">Amphimedon queenslandica</name>
    <name type="common">Sponge</name>
    <dbReference type="NCBI Taxonomy" id="400682"/>
    <lineage>
        <taxon>Eukaryota</taxon>
        <taxon>Metazoa</taxon>
        <taxon>Porifera</taxon>
        <taxon>Demospongiae</taxon>
        <taxon>Heteroscleromorpha</taxon>
        <taxon>Haplosclerida</taxon>
        <taxon>Niphatidae</taxon>
        <taxon>Amphimedon</taxon>
    </lineage>
</organism>
<evidence type="ECO:0000256" key="5">
    <source>
        <dbReference type="ARBA" id="ARBA00022832"/>
    </source>
</evidence>
<evidence type="ECO:0000256" key="3">
    <source>
        <dbReference type="ARBA" id="ARBA00022679"/>
    </source>
</evidence>
<keyword evidence="9" id="KW-0012">Acyltransferase</keyword>
<dbReference type="Gene3D" id="3.30.559.10">
    <property type="entry name" value="Chloramphenicol acetyltransferase-like domain"/>
    <property type="match status" value="1"/>
</dbReference>
<accession>A0AAN0ICD7</accession>
<proteinExistence type="inferred from homology"/>
<dbReference type="GO" id="GO:0016020">
    <property type="term" value="C:membrane"/>
    <property type="evidence" value="ECO:0007669"/>
    <property type="project" value="UniProtKB-SubCell"/>
</dbReference>
<dbReference type="EnsemblMetazoa" id="XM_003384922.2">
    <property type="protein sequence ID" value="XP_003384970.2"/>
    <property type="gene ID" value="LOC100640741"/>
</dbReference>
<keyword evidence="7" id="KW-0443">Lipid metabolism</keyword>
<dbReference type="AlphaFoldDB" id="A0AAN0ICD7"/>
<reference evidence="13" key="2">
    <citation type="submission" date="2024-06" db="UniProtKB">
        <authorList>
            <consortium name="EnsemblMetazoa"/>
        </authorList>
    </citation>
    <scope>IDENTIFICATION</scope>
</reference>
<sequence>MVPIRSAVDLVLQDRRRVFFCAALGVLLLSCLFTLYASVDGVFGEFLVNPFEAASLLLGPAVLLVGLFACGLAVLLWSCLRIYVVRGLLQYNGWFLNPKNPLNKIWYFMIVVLLGKKNRGSGYYQIFLPSLPVPSLKKTCQKYLRSVKPILSDEEYKRTEQIVNDFQKKEGKTLQKYLTIKSWTNRNWISDWWDEYIYLRQRTPIPFNSNYFSLGTRRPTTPHQLDRAAMLIHLGTKFATEYDAGRIPNMMALNLVPFCMHSMKFNCASCRIPGREVDTFEFADFKTVTHSVVIRRGKMYSIQVLTKDNRIFPPSLLKKQLERVMEMAGDEDDETGVAAFTALPREEWAEIRERLIKDPTNKETLDAISTGFNFVSLETESPPVEDLTARGRDIFHGNLYNRWFDKSVCVPVYPNGLTASNAEHSHLDATICSQTWEYMLQREEYDDEGHIVEHGFNLEDYPKNLQPKELKWNVDDLKDELAKAKENLRNMVSDSDLHIISPAYGKDVPKKCRLSPDGWFQMALQLTYYRIYHKLVLTYESATTRLYYKGRTETIRPVSMQSKAFVESMDDPQVSVEKKKALLKEAIKYQEQYKFEAMRGMGVDRHLFGLYIVAKWLKMDPMPEIFEDEAFQLKFTLSTSQTPTQCIKEKDYDDEKRTIVGGFGTVTDNGYGVSYIISGEETVYFSIHSKNSCTETSSERFGEELKKSFEDMREIFS</sequence>
<dbReference type="InterPro" id="IPR023213">
    <property type="entry name" value="CAT-like_dom_sf"/>
</dbReference>
<keyword evidence="8 11" id="KW-0472">Membrane</keyword>
<dbReference type="InterPro" id="IPR000542">
    <property type="entry name" value="Carn_acyl_trans"/>
</dbReference>
<protein>
    <recommendedName>
        <fullName evidence="12">Choline/carnitine acyltransferase domain-containing protein</fullName>
    </recommendedName>
</protein>
<dbReference type="Pfam" id="PF00755">
    <property type="entry name" value="Carn_acyltransf"/>
    <property type="match status" value="1"/>
</dbReference>
<keyword evidence="5" id="KW-0276">Fatty acid metabolism</keyword>
<feature type="transmembrane region" description="Helical" evidence="11">
    <location>
        <begin position="18"/>
        <end position="37"/>
    </location>
</feature>
<evidence type="ECO:0000256" key="7">
    <source>
        <dbReference type="ARBA" id="ARBA00023098"/>
    </source>
</evidence>
<evidence type="ECO:0000256" key="6">
    <source>
        <dbReference type="ARBA" id="ARBA00022989"/>
    </source>
</evidence>
<reference evidence="14" key="1">
    <citation type="journal article" date="2010" name="Nature">
        <title>The Amphimedon queenslandica genome and the evolution of animal complexity.</title>
        <authorList>
            <person name="Srivastava M."/>
            <person name="Simakov O."/>
            <person name="Chapman J."/>
            <person name="Fahey B."/>
            <person name="Gauthier M.E."/>
            <person name="Mitros T."/>
            <person name="Richards G.S."/>
            <person name="Conaco C."/>
            <person name="Dacre M."/>
            <person name="Hellsten U."/>
            <person name="Larroux C."/>
            <person name="Putnam N.H."/>
            <person name="Stanke M."/>
            <person name="Adamska M."/>
            <person name="Darling A."/>
            <person name="Degnan S.M."/>
            <person name="Oakley T.H."/>
            <person name="Plachetzki D.C."/>
            <person name="Zhai Y."/>
            <person name="Adamski M."/>
            <person name="Calcino A."/>
            <person name="Cummins S.F."/>
            <person name="Goodstein D.M."/>
            <person name="Harris C."/>
            <person name="Jackson D.J."/>
            <person name="Leys S.P."/>
            <person name="Shu S."/>
            <person name="Woodcroft B.J."/>
            <person name="Vervoort M."/>
            <person name="Kosik K.S."/>
            <person name="Manning G."/>
            <person name="Degnan B.M."/>
            <person name="Rokhsar D.S."/>
        </authorList>
    </citation>
    <scope>NUCLEOTIDE SEQUENCE [LARGE SCALE GENOMIC DNA]</scope>
</reference>
<dbReference type="GO" id="GO:0004095">
    <property type="term" value="F:carnitine O-palmitoyltransferase activity"/>
    <property type="evidence" value="ECO:0007669"/>
    <property type="project" value="TreeGrafter"/>
</dbReference>